<comment type="function">
    <text evidence="15">Component of the Mediator complex, a coactivator involved in the regulated transcription of nearly all RNA polymerase II-dependent genes. Mediator functions as a bridge to convey information from gene-specific regulatory proteins to the basal RNA polymerase II transcription machinery. Mediator is recruited to promoters by direct interactions with regulatory proteins and serves as a scaffold for the assembly of a functional preinitiation complex with RNA polymerase II and the general transcription factors.</text>
</comment>
<evidence type="ECO:0000256" key="4">
    <source>
        <dbReference type="ARBA" id="ARBA00022692"/>
    </source>
</evidence>
<keyword evidence="6 18" id="KW-1133">Transmembrane helix</keyword>
<dbReference type="Pfam" id="PF07686">
    <property type="entry name" value="V-set"/>
    <property type="match status" value="2"/>
</dbReference>
<evidence type="ECO:0000256" key="5">
    <source>
        <dbReference type="ARBA" id="ARBA00022729"/>
    </source>
</evidence>
<feature type="non-terminal residue" evidence="20">
    <location>
        <position position="1"/>
    </location>
</feature>
<evidence type="ECO:0000256" key="14">
    <source>
        <dbReference type="ARBA" id="ARBA00023319"/>
    </source>
</evidence>
<keyword evidence="14" id="KW-0393">Immunoglobulin domain</keyword>
<evidence type="ECO:0000256" key="16">
    <source>
        <dbReference type="ARBA" id="ARBA00038203"/>
    </source>
</evidence>
<dbReference type="InterPro" id="IPR013783">
    <property type="entry name" value="Ig-like_fold"/>
</dbReference>
<feature type="transmembrane region" description="Helical" evidence="18">
    <location>
        <begin position="458"/>
        <end position="480"/>
    </location>
</feature>
<evidence type="ECO:0000256" key="15">
    <source>
        <dbReference type="ARBA" id="ARBA00025687"/>
    </source>
</evidence>
<proteinExistence type="inferred from homology"/>
<evidence type="ECO:0000256" key="2">
    <source>
        <dbReference type="ARBA" id="ARBA00004479"/>
    </source>
</evidence>
<dbReference type="GO" id="GO:0006357">
    <property type="term" value="P:regulation of transcription by RNA polymerase II"/>
    <property type="evidence" value="ECO:0007669"/>
    <property type="project" value="InterPro"/>
</dbReference>
<comment type="similarity">
    <text evidence="16">Belongs to the immunoglobulin superfamily. TIM family.</text>
</comment>
<evidence type="ECO:0000256" key="18">
    <source>
        <dbReference type="SAM" id="Phobius"/>
    </source>
</evidence>
<reference evidence="20" key="1">
    <citation type="submission" date="2020-10" db="EMBL/GenBank/DDBJ databases">
        <title>Feather gene expression reveals the developmental basis of iridescence in African starlings.</title>
        <authorList>
            <person name="Rubenstein D.R."/>
        </authorList>
    </citation>
    <scope>NUCLEOTIDE SEQUENCE</scope>
    <source>
        <strain evidence="20">SS15</strain>
        <tissue evidence="20">Liver</tissue>
    </source>
</reference>
<evidence type="ECO:0000256" key="1">
    <source>
        <dbReference type="ARBA" id="ARBA00004123"/>
    </source>
</evidence>
<keyword evidence="22" id="KW-1185">Reference proteome</keyword>
<evidence type="ECO:0000256" key="10">
    <source>
        <dbReference type="ARBA" id="ARBA00023159"/>
    </source>
</evidence>
<evidence type="ECO:0000256" key="17">
    <source>
        <dbReference type="SAM" id="MobiDB-lite"/>
    </source>
</evidence>
<dbReference type="InterPro" id="IPR037212">
    <property type="entry name" value="Med7/Med21-like"/>
</dbReference>
<feature type="region of interest" description="Disordered" evidence="17">
    <location>
        <begin position="749"/>
        <end position="772"/>
    </location>
</feature>
<evidence type="ECO:0000256" key="8">
    <source>
        <dbReference type="ARBA" id="ARBA00023136"/>
    </source>
</evidence>
<dbReference type="SMART" id="SM00409">
    <property type="entry name" value="IG"/>
    <property type="match status" value="2"/>
</dbReference>
<dbReference type="InterPro" id="IPR003599">
    <property type="entry name" value="Ig_sub"/>
</dbReference>
<dbReference type="OrthoDB" id="434099at2759"/>
<dbReference type="Proteomes" id="UP000618051">
    <property type="component" value="Unassembled WGS sequence"/>
</dbReference>
<dbReference type="InterPro" id="IPR013106">
    <property type="entry name" value="Ig_V-set"/>
</dbReference>
<gene>
    <name evidence="21" type="ORF">IHE44_0003879</name>
    <name evidence="20" type="ORF">IHE44_007958</name>
</gene>
<evidence type="ECO:0000256" key="13">
    <source>
        <dbReference type="ARBA" id="ARBA00023242"/>
    </source>
</evidence>
<keyword evidence="10" id="KW-0010">Activator</keyword>
<dbReference type="EMBL" id="JADDUC010000031">
    <property type="protein sequence ID" value="KAG0123021.1"/>
    <property type="molecule type" value="Genomic_DNA"/>
</dbReference>
<dbReference type="FunFam" id="2.60.40.10:FF:000774">
    <property type="entry name" value="Hepatitis A virus cellular receptor 1"/>
    <property type="match status" value="2"/>
</dbReference>
<evidence type="ECO:0000313" key="20">
    <source>
        <dbReference type="EMBL" id="KAG0123021.1"/>
    </source>
</evidence>
<dbReference type="SUPFAM" id="SSF48726">
    <property type="entry name" value="Immunoglobulin"/>
    <property type="match status" value="2"/>
</dbReference>
<dbReference type="PANTHER" id="PTHR15498:SF72">
    <property type="entry name" value="MEDIATOR OF RNA POLYMERASE II TRANSCRIPTION SUBUNIT 7"/>
    <property type="match status" value="1"/>
</dbReference>
<evidence type="ECO:0000256" key="7">
    <source>
        <dbReference type="ARBA" id="ARBA00023015"/>
    </source>
</evidence>
<feature type="non-terminal residue" evidence="20">
    <location>
        <position position="1090"/>
    </location>
</feature>
<dbReference type="InterPro" id="IPR044888">
    <property type="entry name" value="Mediatior_Med7_sf"/>
</dbReference>
<dbReference type="GO" id="GO:0016020">
    <property type="term" value="C:membrane"/>
    <property type="evidence" value="ECO:0007669"/>
    <property type="project" value="UniProtKB-SubCell"/>
</dbReference>
<dbReference type="Pfam" id="PF05983">
    <property type="entry name" value="Med7"/>
    <property type="match status" value="1"/>
</dbReference>
<feature type="compositionally biased region" description="Basic and acidic residues" evidence="17">
    <location>
        <begin position="208"/>
        <end position="219"/>
    </location>
</feature>
<keyword evidence="12" id="KW-0325">Glycoprotein</keyword>
<dbReference type="InterPro" id="IPR007110">
    <property type="entry name" value="Ig-like_dom"/>
</dbReference>
<organism evidence="20">
    <name type="scientific">Lamprotornis superbus</name>
    <dbReference type="NCBI Taxonomy" id="245042"/>
    <lineage>
        <taxon>Eukaryota</taxon>
        <taxon>Metazoa</taxon>
        <taxon>Chordata</taxon>
        <taxon>Craniata</taxon>
        <taxon>Vertebrata</taxon>
        <taxon>Euteleostomi</taxon>
        <taxon>Archelosauria</taxon>
        <taxon>Archosauria</taxon>
        <taxon>Dinosauria</taxon>
        <taxon>Saurischia</taxon>
        <taxon>Theropoda</taxon>
        <taxon>Coelurosauria</taxon>
        <taxon>Aves</taxon>
        <taxon>Neognathae</taxon>
        <taxon>Neoaves</taxon>
        <taxon>Telluraves</taxon>
        <taxon>Australaves</taxon>
        <taxon>Passeriformes</taxon>
        <taxon>Sturnidae</taxon>
        <taxon>Lamprotornis</taxon>
    </lineage>
</organism>
<dbReference type="Gene3D" id="6.10.140.200">
    <property type="match status" value="1"/>
</dbReference>
<evidence type="ECO:0000256" key="6">
    <source>
        <dbReference type="ARBA" id="ARBA00022989"/>
    </source>
</evidence>
<evidence type="ECO:0000313" key="21">
    <source>
        <dbReference type="EMBL" id="KAI1234162.1"/>
    </source>
</evidence>
<keyword evidence="5" id="KW-0732">Signal</keyword>
<evidence type="ECO:0000259" key="19">
    <source>
        <dbReference type="PROSITE" id="PS50835"/>
    </source>
</evidence>
<dbReference type="GO" id="GO:0016592">
    <property type="term" value="C:mediator complex"/>
    <property type="evidence" value="ECO:0007669"/>
    <property type="project" value="InterPro"/>
</dbReference>
<comment type="similarity">
    <text evidence="3">Belongs to the Mediator complex subunit 7 family.</text>
</comment>
<evidence type="ECO:0000256" key="12">
    <source>
        <dbReference type="ARBA" id="ARBA00023180"/>
    </source>
</evidence>
<keyword evidence="13" id="KW-0539">Nucleus</keyword>
<protein>
    <submittedName>
        <fullName evidence="20">Mediator of RNA polymerase II transcription subunit 7</fullName>
    </submittedName>
</protein>
<dbReference type="InterPro" id="IPR036179">
    <property type="entry name" value="Ig-like_dom_sf"/>
</dbReference>
<dbReference type="EMBL" id="JADDUC020000016">
    <property type="protein sequence ID" value="KAI1234162.1"/>
    <property type="molecule type" value="Genomic_DNA"/>
</dbReference>
<comment type="subcellular location">
    <subcellularLocation>
        <location evidence="2">Membrane</location>
        <topology evidence="2">Single-pass type I membrane protein</topology>
    </subcellularLocation>
    <subcellularLocation>
        <location evidence="1">Nucleus</location>
    </subcellularLocation>
</comment>
<evidence type="ECO:0000256" key="11">
    <source>
        <dbReference type="ARBA" id="ARBA00023163"/>
    </source>
</evidence>
<dbReference type="Gene3D" id="2.60.40.10">
    <property type="entry name" value="Immunoglobulins"/>
    <property type="match status" value="2"/>
</dbReference>
<dbReference type="InterPro" id="IPR009244">
    <property type="entry name" value="Mediatior_Med7"/>
</dbReference>
<keyword evidence="9" id="KW-1015">Disulfide bond</keyword>
<keyword evidence="4 18" id="KW-0812">Transmembrane</keyword>
<dbReference type="GO" id="GO:0003712">
    <property type="term" value="F:transcription coregulator activity"/>
    <property type="evidence" value="ECO:0007669"/>
    <property type="project" value="InterPro"/>
</dbReference>
<evidence type="ECO:0000256" key="9">
    <source>
        <dbReference type="ARBA" id="ARBA00023157"/>
    </source>
</evidence>
<feature type="transmembrane region" description="Helical" evidence="18">
    <location>
        <begin position="870"/>
        <end position="891"/>
    </location>
</feature>
<dbReference type="InterPro" id="IPR051669">
    <property type="entry name" value="Immune_Mod/Transcr_Coactivator"/>
</dbReference>
<dbReference type="PROSITE" id="PS50835">
    <property type="entry name" value="IG_LIKE"/>
    <property type="match status" value="2"/>
</dbReference>
<keyword evidence="7" id="KW-0805">Transcription regulation</keyword>
<keyword evidence="8 18" id="KW-0472">Membrane</keyword>
<sequence length="1090" mass="120279">EFPLAKMGEPQQVSALPPPPMQYIKEYTDENIRKGLAPKPPPPVKDSYMMFGNQFQCDDLIIRPLESQGIERLHPMQFDHKKELRKLNMSILVNFLDLLDILIRSPGSIKREEKLEDLKLLFVHVHHLINEYRPHQARETLRVMMEVQKRQRLETAERFQKHLERVVEMIQNCLASLPDDLPHAEGGLRVSVEPMDTDDGSSCVGQSEKQRERSGGKRDQVLDKDAAISLQFSSETTRAERKPFLKEFCFQLLHAKITLSYNYVASSTVSELVVIGEVGQDITVPCHYSVRNRNDITSMCWGRDWCPSSKCSQPIIWTDGWRVTEQHSSRYQLKGELWRGDVSLTIVDAKEADSGIYCCRVELLGWFNDQLINHKVVVKKARITTASPHTYTSQQTSAPGSTSESSFTVTRTWPSVSSSEAPQTASAPCSSPSDCLDVTVNLQNTSVSLPSQQHAEHGLYIAIGSCAALLLILILALFLSKHYFYNTKKMGGSAGMTPTTKVSVQTEFHKTPAFDKFYEPPCSSWPGPEQGAEQSQRAPGCRQQCLGAGAATGEIGGSAAACRRVSPHLVHSLCCVNSPGCPLTAPTVSEAVVRGTAGRAVTLPCSYRVRRPEDVSDMCWGRGPCPNSKCTNKILHTTGSKVTFRASQRYNLHGQVSLGDVSLTIRVLKMEDAGVYCCRVEIPGLFNDIKRNIRLEVATAPPVTTTTTTTTTRNAPVFSEHFTEITFAPEATSALQPTAETGVLLTTSTLPPETTDPEFPAVTTGDTSAPPTIAGTENYIFPVTVVETSAPPDFPTTSQAADVTTEDVMFCSTLPGSTEVATEFPGILPTTEETTTSGMMEEMSVMEVSANSDGNAGKHEDRGDKFPSSAMLVACVTAGSVLFILMISLVWKRKQAKKFLVKSVGPPEETEKVFSGAEGENNIFSLLHYFPAGAIYVEVDLNVSYFIINCIDLVTIRQTRAPDPTTVCSLSSVLHVAFRLPASALISMPLGASITSARVGDSSLQHTRCIRRVRTFVFSLRMFTVTFLADWKYSGLPWNKTKGVILFQRENKEQTPATDEKLKSQREPKVTLNKPLNYFVYCDMKEDSAK</sequence>
<feature type="domain" description="Ig-like" evidence="19">
    <location>
        <begin position="586"/>
        <end position="681"/>
    </location>
</feature>
<reference evidence="21 22" key="2">
    <citation type="journal article" date="2021" name="J. Hered.">
        <title>Feather Gene Expression Elucidates the Developmental Basis of Plumage Iridescence in African Starlings.</title>
        <authorList>
            <person name="Rubenstein D.R."/>
            <person name="Corvelo A."/>
            <person name="MacManes M.D."/>
            <person name="Maia R."/>
            <person name="Narzisi G."/>
            <person name="Rousaki A."/>
            <person name="Vandenabeele P."/>
            <person name="Shawkey M.D."/>
            <person name="Solomon J."/>
        </authorList>
    </citation>
    <scope>NUCLEOTIDE SEQUENCE [LARGE SCALE GENOMIC DNA]</scope>
    <source>
        <strain evidence="21">SS15</strain>
    </source>
</reference>
<dbReference type="AlphaFoldDB" id="A0A835NWE5"/>
<feature type="domain" description="Ig-like" evidence="19">
    <location>
        <begin position="279"/>
        <end position="384"/>
    </location>
</feature>
<comment type="caution">
    <text evidence="20">The sequence shown here is derived from an EMBL/GenBank/DDBJ whole genome shotgun (WGS) entry which is preliminary data.</text>
</comment>
<evidence type="ECO:0000313" key="22">
    <source>
        <dbReference type="Proteomes" id="UP000618051"/>
    </source>
</evidence>
<name>A0A835NWE5_9PASS</name>
<reference evidence="21" key="3">
    <citation type="submission" date="2022-01" db="EMBL/GenBank/DDBJ databases">
        <authorList>
            <person name="Rubenstein D.R."/>
        </authorList>
    </citation>
    <scope>NUCLEOTIDE SEQUENCE</scope>
    <source>
        <strain evidence="21">SS15</strain>
        <tissue evidence="21">Liver</tissue>
    </source>
</reference>
<accession>A0A835NWE5</accession>
<keyword evidence="11" id="KW-0804">Transcription</keyword>
<evidence type="ECO:0000256" key="3">
    <source>
        <dbReference type="ARBA" id="ARBA00009994"/>
    </source>
</evidence>
<feature type="region of interest" description="Disordered" evidence="17">
    <location>
        <begin position="192"/>
        <end position="219"/>
    </location>
</feature>
<dbReference type="PANTHER" id="PTHR15498">
    <property type="entry name" value="T-CELL IMMUNOGLOBULIN AND MUCIN DOMAIN CONTAINING TIM"/>
    <property type="match status" value="1"/>
</dbReference>
<dbReference type="SUPFAM" id="SSF140718">
    <property type="entry name" value="Mediator hinge subcomplex-like"/>
    <property type="match status" value="1"/>
</dbReference>